<dbReference type="EC" id="2.7.6.3" evidence="1"/>
<reference evidence="1" key="1">
    <citation type="submission" date="2019-04" db="EMBL/GenBank/DDBJ databases">
        <title>Microbes associate with the intestines of laboratory mice.</title>
        <authorList>
            <person name="Navarre W."/>
            <person name="Wong E."/>
            <person name="Huang K.C."/>
            <person name="Tropini C."/>
            <person name="Ng K."/>
            <person name="Yu B."/>
        </authorList>
    </citation>
    <scope>NUCLEOTIDE SEQUENCE</scope>
    <source>
        <strain evidence="1">NM86_A22</strain>
    </source>
</reference>
<name>A0AC61S6H2_9BACT</name>
<keyword evidence="1" id="KW-0808">Transferase</keyword>
<proteinExistence type="predicted"/>
<keyword evidence="2" id="KW-1185">Reference proteome</keyword>
<accession>A0AC61S6H2</accession>
<evidence type="ECO:0000313" key="1">
    <source>
        <dbReference type="EMBL" id="THG53620.1"/>
    </source>
</evidence>
<organism evidence="1 2">
    <name type="scientific">Muribaculum caecicola</name>
    <dbReference type="NCBI Taxonomy" id="3038144"/>
    <lineage>
        <taxon>Bacteria</taxon>
        <taxon>Pseudomonadati</taxon>
        <taxon>Bacteroidota</taxon>
        <taxon>Bacteroidia</taxon>
        <taxon>Bacteroidales</taxon>
        <taxon>Muribaculaceae</taxon>
        <taxon>Muribaculum</taxon>
    </lineage>
</organism>
<dbReference type="EMBL" id="SSTG01000032">
    <property type="protein sequence ID" value="THG53620.1"/>
    <property type="molecule type" value="Genomic_DNA"/>
</dbReference>
<dbReference type="Proteomes" id="UP000305401">
    <property type="component" value="Unassembled WGS sequence"/>
</dbReference>
<comment type="caution">
    <text evidence="1">The sequence shown here is derived from an EMBL/GenBank/DDBJ whole genome shotgun (WGS) entry which is preliminary data.</text>
</comment>
<gene>
    <name evidence="1" type="primary">folK</name>
    <name evidence="1" type="ORF">E5990_04160</name>
</gene>
<sequence length="167" mass="18286">MFKVHLNIGSNQGCRSDNIGRAAALVEHSGCVVSACRSAIVETEPWGYISPNAYMNMGMLLHTAMSPHELVRVLQAIESGMGGGSHRNKDGTYADRLIDIDIVAVNDASTGTSFVCNDNLLTLPHPRMHMREFVLIPMQELDPGWMHPETGLTPAQMLKVLENKDSI</sequence>
<protein>
    <submittedName>
        <fullName evidence="1">2-amino-4-hydroxy-6-hydroxymethyldihydropteridine diphosphokinase</fullName>
        <ecNumber evidence="1">2.7.6.3</ecNumber>
    </submittedName>
</protein>
<evidence type="ECO:0000313" key="2">
    <source>
        <dbReference type="Proteomes" id="UP000305401"/>
    </source>
</evidence>